<gene>
    <name evidence="7" type="ORF">MNBD_ALPHA05-379</name>
</gene>
<evidence type="ECO:0000313" key="7">
    <source>
        <dbReference type="EMBL" id="VAW04839.1"/>
    </source>
</evidence>
<evidence type="ECO:0000256" key="5">
    <source>
        <dbReference type="ARBA" id="ARBA00023136"/>
    </source>
</evidence>
<keyword evidence="4" id="KW-0812">Transmembrane</keyword>
<dbReference type="SUPFAM" id="SSF56954">
    <property type="entry name" value="Outer membrane efflux proteins (OEP)"/>
    <property type="match status" value="1"/>
</dbReference>
<dbReference type="AlphaFoldDB" id="A0A3B0SWY4"/>
<feature type="non-terminal residue" evidence="7">
    <location>
        <position position="380"/>
    </location>
</feature>
<comment type="subcellular location">
    <subcellularLocation>
        <location evidence="1">Cell outer membrane</location>
    </subcellularLocation>
</comment>
<accession>A0A3B0SWY4</accession>
<dbReference type="GO" id="GO:0015288">
    <property type="term" value="F:porin activity"/>
    <property type="evidence" value="ECO:0007669"/>
    <property type="project" value="TreeGrafter"/>
</dbReference>
<dbReference type="GO" id="GO:0015562">
    <property type="term" value="F:efflux transmembrane transporter activity"/>
    <property type="evidence" value="ECO:0007669"/>
    <property type="project" value="InterPro"/>
</dbReference>
<evidence type="ECO:0000256" key="2">
    <source>
        <dbReference type="ARBA" id="ARBA00022448"/>
    </source>
</evidence>
<evidence type="ECO:0000256" key="4">
    <source>
        <dbReference type="ARBA" id="ARBA00022692"/>
    </source>
</evidence>
<dbReference type="PANTHER" id="PTHR30026">
    <property type="entry name" value="OUTER MEMBRANE PROTEIN TOLC"/>
    <property type="match status" value="1"/>
</dbReference>
<keyword evidence="6" id="KW-0998">Cell outer membrane</keyword>
<keyword evidence="5" id="KW-0472">Membrane</keyword>
<evidence type="ECO:0000256" key="1">
    <source>
        <dbReference type="ARBA" id="ARBA00004442"/>
    </source>
</evidence>
<dbReference type="Gene3D" id="1.20.1600.10">
    <property type="entry name" value="Outer membrane efflux proteins (OEP)"/>
    <property type="match status" value="1"/>
</dbReference>
<keyword evidence="3" id="KW-1134">Transmembrane beta strand</keyword>
<dbReference type="GO" id="GO:1990281">
    <property type="term" value="C:efflux pump complex"/>
    <property type="evidence" value="ECO:0007669"/>
    <property type="project" value="TreeGrafter"/>
</dbReference>
<organism evidence="7">
    <name type="scientific">hydrothermal vent metagenome</name>
    <dbReference type="NCBI Taxonomy" id="652676"/>
    <lineage>
        <taxon>unclassified sequences</taxon>
        <taxon>metagenomes</taxon>
        <taxon>ecological metagenomes</taxon>
    </lineage>
</organism>
<keyword evidence="2" id="KW-0813">Transport</keyword>
<dbReference type="Pfam" id="PF02321">
    <property type="entry name" value="OEP"/>
    <property type="match status" value="1"/>
</dbReference>
<evidence type="ECO:0000256" key="3">
    <source>
        <dbReference type="ARBA" id="ARBA00022452"/>
    </source>
</evidence>
<dbReference type="InterPro" id="IPR051906">
    <property type="entry name" value="TolC-like"/>
</dbReference>
<sequence length="380" mass="40605">MAARKFSLLFGASVSGILLGAGAHASAQSAAEGALYPADIVAPLRVAETQNANAGSGLSAPSILPSPAAVRANPQLAAALGPAAFVLNASDGGEKFRAQIRRAVGRHPAYHRQVSTLDETKAGARRARSALYPQLSAQVTGDYVLTRDFATGTDNVVESLRPREQFKAGVSASQLIFDGGATFQRIKSARARHSEFKNSISTRINDLSFTALGAYHDLLTQQALLALGEAFIRRHEKILGDVKERERLGASARADIMRTVGRLAAARARVAEIRESERLAEIRYEEFFAEKPGALTRPSFDAVIVNNREQAATAAIQNNPEIAVATARADSSRAEYKAAKGARLPEVRVSVNATKFDVFDSGNDFDVRAGLNLNYNIFGG</sequence>
<name>A0A3B0SWY4_9ZZZZ</name>
<protein>
    <submittedName>
        <fullName evidence="7">Uncharacterized protein</fullName>
    </submittedName>
</protein>
<dbReference type="EMBL" id="UOEH01000451">
    <property type="protein sequence ID" value="VAW04839.1"/>
    <property type="molecule type" value="Genomic_DNA"/>
</dbReference>
<dbReference type="InterPro" id="IPR003423">
    <property type="entry name" value="OMP_efflux"/>
</dbReference>
<reference evidence="7" key="1">
    <citation type="submission" date="2018-06" db="EMBL/GenBank/DDBJ databases">
        <authorList>
            <person name="Zhirakovskaya E."/>
        </authorList>
    </citation>
    <scope>NUCLEOTIDE SEQUENCE</scope>
</reference>
<proteinExistence type="predicted"/>
<dbReference type="PANTHER" id="PTHR30026:SF22">
    <property type="entry name" value="OUTER MEMBRANE EFFLUX PROTEIN"/>
    <property type="match status" value="1"/>
</dbReference>
<dbReference type="GO" id="GO:0009279">
    <property type="term" value="C:cell outer membrane"/>
    <property type="evidence" value="ECO:0007669"/>
    <property type="project" value="UniProtKB-SubCell"/>
</dbReference>
<evidence type="ECO:0000256" key="6">
    <source>
        <dbReference type="ARBA" id="ARBA00023237"/>
    </source>
</evidence>